<reference evidence="2 3" key="1">
    <citation type="journal article" date="2014" name="Nat. Commun.">
        <title>Klebsormidium flaccidum genome reveals primary factors for plant terrestrial adaptation.</title>
        <authorList>
            <person name="Hori K."/>
            <person name="Maruyama F."/>
            <person name="Fujisawa T."/>
            <person name="Togashi T."/>
            <person name="Yamamoto N."/>
            <person name="Seo M."/>
            <person name="Sato S."/>
            <person name="Yamada T."/>
            <person name="Mori H."/>
            <person name="Tajima N."/>
            <person name="Moriyama T."/>
            <person name="Ikeuchi M."/>
            <person name="Watanabe M."/>
            <person name="Wada H."/>
            <person name="Kobayashi K."/>
            <person name="Saito M."/>
            <person name="Masuda T."/>
            <person name="Sasaki-Sekimoto Y."/>
            <person name="Mashiguchi K."/>
            <person name="Awai K."/>
            <person name="Shimojima M."/>
            <person name="Masuda S."/>
            <person name="Iwai M."/>
            <person name="Nobusawa T."/>
            <person name="Narise T."/>
            <person name="Kondo S."/>
            <person name="Saito H."/>
            <person name="Sato R."/>
            <person name="Murakawa M."/>
            <person name="Ihara Y."/>
            <person name="Oshima-Yamada Y."/>
            <person name="Ohtaka K."/>
            <person name="Satoh M."/>
            <person name="Sonobe K."/>
            <person name="Ishii M."/>
            <person name="Ohtani R."/>
            <person name="Kanamori-Sato M."/>
            <person name="Honoki R."/>
            <person name="Miyazaki D."/>
            <person name="Mochizuki H."/>
            <person name="Umetsu J."/>
            <person name="Higashi K."/>
            <person name="Shibata D."/>
            <person name="Kamiya Y."/>
            <person name="Sato N."/>
            <person name="Nakamura Y."/>
            <person name="Tabata S."/>
            <person name="Ida S."/>
            <person name="Kurokawa K."/>
            <person name="Ohta H."/>
        </authorList>
    </citation>
    <scope>NUCLEOTIDE SEQUENCE [LARGE SCALE GENOMIC DNA]</scope>
    <source>
        <strain evidence="2 3">NIES-2285</strain>
    </source>
</reference>
<dbReference type="Proteomes" id="UP000054558">
    <property type="component" value="Unassembled WGS sequence"/>
</dbReference>
<name>A0A1Y1IP91_KLENI</name>
<evidence type="ECO:0000313" key="2">
    <source>
        <dbReference type="EMBL" id="GAQ92705.1"/>
    </source>
</evidence>
<feature type="compositionally biased region" description="Basic and acidic residues" evidence="1">
    <location>
        <begin position="124"/>
        <end position="145"/>
    </location>
</feature>
<dbReference type="EMBL" id="DF238049">
    <property type="protein sequence ID" value="GAQ92705.1"/>
    <property type="molecule type" value="Genomic_DNA"/>
</dbReference>
<feature type="compositionally biased region" description="Basic and acidic residues" evidence="1">
    <location>
        <begin position="1"/>
        <end position="11"/>
    </location>
</feature>
<dbReference type="OrthoDB" id="1742531at2759"/>
<keyword evidence="3" id="KW-1185">Reference proteome</keyword>
<sequence length="184" mass="20212">MKTWGKHHENFPKTSNAKRSSGEDRPDRKESAGVAFTAWRKEARAPAGVWLIVTVEKATAFLALKGPAEMECRIGKAARKPQISSGKEARGGEAGQVFESRRGYFNSFSNIEMDLDTDDEEEEVRLVDKETPTETEEHGATEDVRAAVGRHGSRNYRKSRGSMGGDSFEGHGAGGVARRQTLSE</sequence>
<feature type="region of interest" description="Disordered" evidence="1">
    <location>
        <begin position="117"/>
        <end position="184"/>
    </location>
</feature>
<organism evidence="2 3">
    <name type="scientific">Klebsormidium nitens</name>
    <name type="common">Green alga</name>
    <name type="synonym">Ulothrix nitens</name>
    <dbReference type="NCBI Taxonomy" id="105231"/>
    <lineage>
        <taxon>Eukaryota</taxon>
        <taxon>Viridiplantae</taxon>
        <taxon>Streptophyta</taxon>
        <taxon>Klebsormidiophyceae</taxon>
        <taxon>Klebsormidiales</taxon>
        <taxon>Klebsormidiaceae</taxon>
        <taxon>Klebsormidium</taxon>
    </lineage>
</organism>
<dbReference type="AlphaFoldDB" id="A0A1Y1IP91"/>
<proteinExistence type="predicted"/>
<gene>
    <name evidence="2" type="ORF">KFL_011000020</name>
</gene>
<evidence type="ECO:0000313" key="3">
    <source>
        <dbReference type="Proteomes" id="UP000054558"/>
    </source>
</evidence>
<feature type="region of interest" description="Disordered" evidence="1">
    <location>
        <begin position="1"/>
        <end position="33"/>
    </location>
</feature>
<feature type="compositionally biased region" description="Basic residues" evidence="1">
    <location>
        <begin position="151"/>
        <end position="160"/>
    </location>
</feature>
<protein>
    <submittedName>
        <fullName evidence="2">Uncharacterized protein</fullName>
    </submittedName>
</protein>
<feature type="compositionally biased region" description="Basic and acidic residues" evidence="1">
    <location>
        <begin position="20"/>
        <end position="31"/>
    </location>
</feature>
<accession>A0A1Y1IP91</accession>
<evidence type="ECO:0000256" key="1">
    <source>
        <dbReference type="SAM" id="MobiDB-lite"/>
    </source>
</evidence>